<dbReference type="EMBL" id="JARJCW010000093">
    <property type="protein sequence ID" value="KAJ7195101.1"/>
    <property type="molecule type" value="Genomic_DNA"/>
</dbReference>
<evidence type="ECO:0000313" key="3">
    <source>
        <dbReference type="Proteomes" id="UP001219525"/>
    </source>
</evidence>
<dbReference type="Pfam" id="PF12937">
    <property type="entry name" value="F-box-like"/>
    <property type="match status" value="1"/>
</dbReference>
<dbReference type="PROSITE" id="PS50181">
    <property type="entry name" value="FBOX"/>
    <property type="match status" value="1"/>
</dbReference>
<protein>
    <recommendedName>
        <fullName evidence="1">F-box domain-containing protein</fullName>
    </recommendedName>
</protein>
<dbReference type="AlphaFoldDB" id="A0AAD6UYN4"/>
<sequence>MHSPDEDFERVFAHLASLKAHRNSIAPIFRLPTELLVEISLRLSDLPCKTITKVCRHWHAISSATPALWTRVELDLWNQQRFLSQMRLSGGLPLTISIRMLDSPRAASLVLEHAGRIASLSILGRVRYVLHFMHEMRHFAFPLLRSLVLDPFVNDDEIGIDGNNVMPPKLLDPDEIGIEGNNGHHCLRQLEVFDIDGSWQSLRALQSLSLLPAVGLPFHTLLAVLAECPEMRVLDLDMATGRALPGRCHPVRLPCLERLVICDRTAVCVDLLAHLVFPHTTCLDLIPQAVHCAAELHDIMDAVHRHLRAQDTPAIRMMHIAGPASINDPEYYFAITTLAAVDSIARFDSVEEDARFAVTTYPEDNCARTEIMELVLSALATQNITHLNIVDAALTLAPCKVALTLLPALETITLMLGETGTCFCEAVLDSESAHTLRGINVYARVPADAAEHTDSFIDMLGRLLDSCRQSGRPLLHLRVEVAPFNDVTKADELWDKDEYQAYEAKWAGIRCLVGEFVWEKLESSFVQ</sequence>
<reference evidence="2" key="1">
    <citation type="submission" date="2023-03" db="EMBL/GenBank/DDBJ databases">
        <title>Massive genome expansion in bonnet fungi (Mycena s.s.) driven by repeated elements and novel gene families across ecological guilds.</title>
        <authorList>
            <consortium name="Lawrence Berkeley National Laboratory"/>
            <person name="Harder C.B."/>
            <person name="Miyauchi S."/>
            <person name="Viragh M."/>
            <person name="Kuo A."/>
            <person name="Thoen E."/>
            <person name="Andreopoulos B."/>
            <person name="Lu D."/>
            <person name="Skrede I."/>
            <person name="Drula E."/>
            <person name="Henrissat B."/>
            <person name="Morin E."/>
            <person name="Kohler A."/>
            <person name="Barry K."/>
            <person name="LaButti K."/>
            <person name="Morin E."/>
            <person name="Salamov A."/>
            <person name="Lipzen A."/>
            <person name="Mereny Z."/>
            <person name="Hegedus B."/>
            <person name="Baldrian P."/>
            <person name="Stursova M."/>
            <person name="Weitz H."/>
            <person name="Taylor A."/>
            <person name="Grigoriev I.V."/>
            <person name="Nagy L.G."/>
            <person name="Martin F."/>
            <person name="Kauserud H."/>
        </authorList>
    </citation>
    <scope>NUCLEOTIDE SEQUENCE</scope>
    <source>
        <strain evidence="2">9144</strain>
    </source>
</reference>
<dbReference type="SUPFAM" id="SSF81383">
    <property type="entry name" value="F-box domain"/>
    <property type="match status" value="1"/>
</dbReference>
<evidence type="ECO:0000259" key="1">
    <source>
        <dbReference type="PROSITE" id="PS50181"/>
    </source>
</evidence>
<evidence type="ECO:0000313" key="2">
    <source>
        <dbReference type="EMBL" id="KAJ7195101.1"/>
    </source>
</evidence>
<name>A0AAD6UYN4_9AGAR</name>
<dbReference type="Gene3D" id="1.20.1280.50">
    <property type="match status" value="1"/>
</dbReference>
<keyword evidence="3" id="KW-1185">Reference proteome</keyword>
<dbReference type="InterPro" id="IPR036047">
    <property type="entry name" value="F-box-like_dom_sf"/>
</dbReference>
<dbReference type="Proteomes" id="UP001219525">
    <property type="component" value="Unassembled WGS sequence"/>
</dbReference>
<accession>A0AAD6UYN4</accession>
<gene>
    <name evidence="2" type="ORF">GGX14DRAFT_475377</name>
</gene>
<proteinExistence type="predicted"/>
<dbReference type="InterPro" id="IPR001810">
    <property type="entry name" value="F-box_dom"/>
</dbReference>
<organism evidence="2 3">
    <name type="scientific">Mycena pura</name>
    <dbReference type="NCBI Taxonomy" id="153505"/>
    <lineage>
        <taxon>Eukaryota</taxon>
        <taxon>Fungi</taxon>
        <taxon>Dikarya</taxon>
        <taxon>Basidiomycota</taxon>
        <taxon>Agaricomycotina</taxon>
        <taxon>Agaricomycetes</taxon>
        <taxon>Agaricomycetidae</taxon>
        <taxon>Agaricales</taxon>
        <taxon>Marasmiineae</taxon>
        <taxon>Mycenaceae</taxon>
        <taxon>Mycena</taxon>
    </lineage>
</organism>
<comment type="caution">
    <text evidence="2">The sequence shown here is derived from an EMBL/GenBank/DDBJ whole genome shotgun (WGS) entry which is preliminary data.</text>
</comment>
<feature type="domain" description="F-box" evidence="1">
    <location>
        <begin position="25"/>
        <end position="72"/>
    </location>
</feature>